<keyword evidence="4" id="KW-0804">Transcription</keyword>
<comment type="subcellular location">
    <subcellularLocation>
        <location evidence="1">Nucleus</location>
    </subcellularLocation>
</comment>
<dbReference type="PANTHER" id="PTHR10019">
    <property type="entry name" value="SNF5"/>
    <property type="match status" value="1"/>
</dbReference>
<evidence type="ECO:0000256" key="1">
    <source>
        <dbReference type="ARBA" id="ARBA00004123"/>
    </source>
</evidence>
<evidence type="ECO:0000256" key="4">
    <source>
        <dbReference type="ARBA" id="ARBA00023163"/>
    </source>
</evidence>
<evidence type="ECO:0000313" key="18">
    <source>
        <dbReference type="Proteomes" id="UP000310708"/>
    </source>
</evidence>
<dbReference type="GO" id="GO:0006338">
    <property type="term" value="P:chromatin remodeling"/>
    <property type="evidence" value="ECO:0007669"/>
    <property type="project" value="InterPro"/>
</dbReference>
<evidence type="ECO:0000313" key="17">
    <source>
        <dbReference type="Proteomes" id="UP000310685"/>
    </source>
</evidence>
<organism evidence="11 18">
    <name type="scientific">Wallemia mellicola</name>
    <dbReference type="NCBI Taxonomy" id="1708541"/>
    <lineage>
        <taxon>Eukaryota</taxon>
        <taxon>Fungi</taxon>
        <taxon>Dikarya</taxon>
        <taxon>Basidiomycota</taxon>
        <taxon>Wallemiomycotina</taxon>
        <taxon>Wallemiomycetes</taxon>
        <taxon>Wallemiales</taxon>
        <taxon>Wallemiaceae</taxon>
        <taxon>Wallemia</taxon>
    </lineage>
</organism>
<dbReference type="OrthoDB" id="10258327at2759"/>
<evidence type="ECO:0000313" key="10">
    <source>
        <dbReference type="EMBL" id="TIC62499.1"/>
    </source>
</evidence>
<evidence type="ECO:0000313" key="16">
    <source>
        <dbReference type="Proteomes" id="UP000309601"/>
    </source>
</evidence>
<dbReference type="Proteomes" id="UP000305362">
    <property type="component" value="Unassembled WGS sequence"/>
</dbReference>
<evidence type="ECO:0000313" key="8">
    <source>
        <dbReference type="EMBL" id="TIC04491.1"/>
    </source>
</evidence>
<evidence type="ECO:0000313" key="15">
    <source>
        <dbReference type="Proteomes" id="UP000307169"/>
    </source>
</evidence>
<dbReference type="Proteomes" id="UP000310685">
    <property type="component" value="Unassembled WGS sequence"/>
</dbReference>
<dbReference type="Proteomes" id="UP000309601">
    <property type="component" value="Unassembled WGS sequence"/>
</dbReference>
<proteinExistence type="inferred from homology"/>
<dbReference type="EMBL" id="SPRH01000003">
    <property type="protein sequence ID" value="TIC04491.1"/>
    <property type="molecule type" value="Genomic_DNA"/>
</dbReference>
<keyword evidence="3" id="KW-0805">Transcription regulation</keyword>
<feature type="region of interest" description="Disordered" evidence="6">
    <location>
        <begin position="391"/>
        <end position="410"/>
    </location>
</feature>
<dbReference type="AlphaFoldDB" id="A0A4T0S5V4"/>
<feature type="region of interest" description="Disordered" evidence="6">
    <location>
        <begin position="187"/>
        <end position="228"/>
    </location>
</feature>
<dbReference type="Pfam" id="PF04855">
    <property type="entry name" value="SNF5"/>
    <property type="match status" value="1"/>
</dbReference>
<comment type="similarity">
    <text evidence="2">Belongs to the SNF5 family.</text>
</comment>
<sequence length="576" mass="66003">MDDNIDWPVIYQRIRTSFQDVLAEPIVNKLRKEQFNRASLYQLLKIAEHRNDDPTSLDYLHKWVKSESYDIIPPPKRGPGRPPKSAQLENDEEAVDIPYKHVWKTGDPVPLQNSHKPAEKVGGGQALYTTFPARIKQGITTLMQPVNNILNQQGVIEAKYGNPKETLAMQAMANSRRKGFVNYAERDPDEFEEEYDSDDDSGSRRRSSRRQTEGGSTGPSTPMPGGIRRGDQFSYVGSYLGDIPPGASIVSEFLDKDRMFKLQYASERELEGNAERTFLPVPIRIEIDHENWRLRDTFIWNANETVLRPATFAEGLCSDLKIPIRPYADQIANLMQQQIEEHQAVIEVDVSHRERLKELSNGGLVTSEPTMDVEDEDNYEDDLVYQREKPQQQQFKGTKQVEEVDGQPEDQDIAMNLETDLRVILNTIQLDIQFANFHLTDKVEWDLCSPMPPEVFAETLCLDLGLSGEAKAAIAHVIHEELIRHKKEAIESGLMGASTGQRSDLDHPLFNGKGPRKLEGVWRDWHEADEYIPRLEYYTAQDIEKRELEREKSTRRIRRDISKPGTGFGSRRRYGR</sequence>
<keyword evidence="5" id="KW-0539">Nucleus</keyword>
<protein>
    <submittedName>
        <fullName evidence="11">SNF5-domain-containing protein</fullName>
    </submittedName>
</protein>
<feature type="compositionally biased region" description="Acidic residues" evidence="6">
    <location>
        <begin position="187"/>
        <end position="200"/>
    </location>
</feature>
<name>A0A4T0S5V4_9BASI</name>
<accession>A0A4T0S5V4</accession>
<gene>
    <name evidence="11" type="ORF">E3Q01_00490</name>
    <name evidence="10" type="ORF">E3Q02_03464</name>
    <name evidence="12" type="ORF">E3Q03_01103</name>
    <name evidence="9" type="ORF">E3Q10_01358</name>
    <name evidence="8" type="ORF">E3Q17_00368</name>
    <name evidence="7" type="ORF">E3Q22_00380</name>
</gene>
<evidence type="ECO:0000313" key="14">
    <source>
        <dbReference type="Proteomes" id="UP000305647"/>
    </source>
</evidence>
<evidence type="ECO:0000256" key="5">
    <source>
        <dbReference type="ARBA" id="ARBA00023242"/>
    </source>
</evidence>
<evidence type="ECO:0000313" key="7">
    <source>
        <dbReference type="EMBL" id="TIB82151.1"/>
    </source>
</evidence>
<evidence type="ECO:0000256" key="3">
    <source>
        <dbReference type="ARBA" id="ARBA00023015"/>
    </source>
</evidence>
<feature type="compositionally biased region" description="Basic and acidic residues" evidence="6">
    <location>
        <begin position="548"/>
        <end position="562"/>
    </location>
</feature>
<dbReference type="InterPro" id="IPR006939">
    <property type="entry name" value="SNF5"/>
</dbReference>
<dbReference type="EMBL" id="SPRO01000009">
    <property type="protein sequence ID" value="TIC32063.1"/>
    <property type="molecule type" value="Genomic_DNA"/>
</dbReference>
<dbReference type="EMBL" id="SPRW01000046">
    <property type="protein sequence ID" value="TIC62499.1"/>
    <property type="molecule type" value="Genomic_DNA"/>
</dbReference>
<dbReference type="Proteomes" id="UP000310708">
    <property type="component" value="Unassembled WGS sequence"/>
</dbReference>
<evidence type="ECO:0000256" key="6">
    <source>
        <dbReference type="SAM" id="MobiDB-lite"/>
    </source>
</evidence>
<reference evidence="13 14" key="1">
    <citation type="submission" date="2019-03" db="EMBL/GenBank/DDBJ databases">
        <title>Sequencing 25 genomes of Wallemia mellicola.</title>
        <authorList>
            <person name="Gostincar C."/>
        </authorList>
    </citation>
    <scope>NUCLEOTIDE SEQUENCE [LARGE SCALE GENOMIC DNA]</scope>
    <source>
        <strain evidence="8 15">EXF-1262</strain>
        <strain evidence="10 16">EXF-1274</strain>
        <strain evidence="12 13">EXF-1277</strain>
        <strain evidence="7 17">EXF-6152</strain>
        <strain evidence="11 18">EXF-757</strain>
        <strain evidence="9 14">EXF-8738</strain>
    </source>
</reference>
<evidence type="ECO:0000313" key="11">
    <source>
        <dbReference type="EMBL" id="TIC69170.1"/>
    </source>
</evidence>
<dbReference type="EMBL" id="SPRC01000003">
    <property type="protein sequence ID" value="TIB82151.1"/>
    <property type="molecule type" value="Genomic_DNA"/>
</dbReference>
<comment type="caution">
    <text evidence="11">The sequence shown here is derived from an EMBL/GenBank/DDBJ whole genome shotgun (WGS) entry which is preliminary data.</text>
</comment>
<dbReference type="Proteomes" id="UP000305647">
    <property type="component" value="Unassembled WGS sequence"/>
</dbReference>
<evidence type="ECO:0000256" key="2">
    <source>
        <dbReference type="ARBA" id="ARBA00010239"/>
    </source>
</evidence>
<evidence type="ECO:0000313" key="12">
    <source>
        <dbReference type="EMBL" id="TIC70397.1"/>
    </source>
</evidence>
<feature type="region of interest" description="Disordered" evidence="6">
    <location>
        <begin position="548"/>
        <end position="576"/>
    </location>
</feature>
<dbReference type="Proteomes" id="UP000307169">
    <property type="component" value="Unassembled WGS sequence"/>
</dbReference>
<evidence type="ECO:0000313" key="13">
    <source>
        <dbReference type="Proteomes" id="UP000305362"/>
    </source>
</evidence>
<dbReference type="EMBL" id="SPRX01000004">
    <property type="protein sequence ID" value="TIC69170.1"/>
    <property type="molecule type" value="Genomic_DNA"/>
</dbReference>
<dbReference type="GO" id="GO:0000228">
    <property type="term" value="C:nuclear chromosome"/>
    <property type="evidence" value="ECO:0007669"/>
    <property type="project" value="InterPro"/>
</dbReference>
<evidence type="ECO:0000313" key="9">
    <source>
        <dbReference type="EMBL" id="TIC32063.1"/>
    </source>
</evidence>
<dbReference type="EMBL" id="SPRV01000007">
    <property type="protein sequence ID" value="TIC70397.1"/>
    <property type="molecule type" value="Genomic_DNA"/>
</dbReference>